<sequence>MKRMWIERIAEATNWEPLRLEISWNSVEGDLGTALPEDYKKLAEAFGKGEFSEFLHVFTVDGTRQFDLSRIWKRFLDGAPEDGPDPLFKPYQMYRPGRRGLIPWAFGEMECNYFWLASAEEDPASWPIVTQGDPYPLQQVSMCTSEFVYRVLTDPEFEPFSIARLFPEPDFYPMD</sequence>
<dbReference type="Proteomes" id="UP001348369">
    <property type="component" value="Chromosome"/>
</dbReference>
<evidence type="ECO:0000313" key="1">
    <source>
        <dbReference type="EMBL" id="WSC02053.1"/>
    </source>
</evidence>
<gene>
    <name evidence="1" type="ORF">OG835_37015</name>
</gene>
<proteinExistence type="predicted"/>
<protein>
    <submittedName>
        <fullName evidence="1">Uncharacterized protein</fullName>
    </submittedName>
</protein>
<organism evidence="1 2">
    <name type="scientific">Streptomyces scopuliridis</name>
    <dbReference type="NCBI Taxonomy" id="452529"/>
    <lineage>
        <taxon>Bacteria</taxon>
        <taxon>Bacillati</taxon>
        <taxon>Actinomycetota</taxon>
        <taxon>Actinomycetes</taxon>
        <taxon>Kitasatosporales</taxon>
        <taxon>Streptomycetaceae</taxon>
        <taxon>Streptomyces</taxon>
    </lineage>
</organism>
<reference evidence="1" key="1">
    <citation type="submission" date="2022-10" db="EMBL/GenBank/DDBJ databases">
        <title>The complete genomes of actinobacterial strains from the NBC collection.</title>
        <authorList>
            <person name="Joergensen T.S."/>
            <person name="Alvarez Arevalo M."/>
            <person name="Sterndorff E.B."/>
            <person name="Faurdal D."/>
            <person name="Vuksanovic O."/>
            <person name="Mourched A.-S."/>
            <person name="Charusanti P."/>
            <person name="Shaw S."/>
            <person name="Blin K."/>
            <person name="Weber T."/>
        </authorList>
    </citation>
    <scope>NUCLEOTIDE SEQUENCE</scope>
    <source>
        <strain evidence="1">NBC 01771</strain>
    </source>
</reference>
<keyword evidence="2" id="KW-1185">Reference proteome</keyword>
<evidence type="ECO:0000313" key="2">
    <source>
        <dbReference type="Proteomes" id="UP001348369"/>
    </source>
</evidence>
<name>A0ACD4ZW78_9ACTN</name>
<accession>A0ACD4ZW78</accession>
<dbReference type="EMBL" id="CP109109">
    <property type="protein sequence ID" value="WSC02053.1"/>
    <property type="molecule type" value="Genomic_DNA"/>
</dbReference>